<evidence type="ECO:0000313" key="2">
    <source>
        <dbReference type="Proteomes" id="UP001419268"/>
    </source>
</evidence>
<reference evidence="1 2" key="1">
    <citation type="submission" date="2024-01" db="EMBL/GenBank/DDBJ databases">
        <title>Genome assemblies of Stephania.</title>
        <authorList>
            <person name="Yang L."/>
        </authorList>
    </citation>
    <scope>NUCLEOTIDE SEQUENCE [LARGE SCALE GENOMIC DNA]</scope>
    <source>
        <strain evidence="1">JXDWG</strain>
        <tissue evidence="1">Leaf</tissue>
    </source>
</reference>
<proteinExistence type="predicted"/>
<name>A0AAP0IQT6_9MAGN</name>
<protein>
    <submittedName>
        <fullName evidence="1">Uncharacterized protein</fullName>
    </submittedName>
</protein>
<evidence type="ECO:0000313" key="1">
    <source>
        <dbReference type="EMBL" id="KAK9119071.1"/>
    </source>
</evidence>
<gene>
    <name evidence="1" type="ORF">Scep_017164</name>
</gene>
<keyword evidence="2" id="KW-1185">Reference proteome</keyword>
<dbReference type="AlphaFoldDB" id="A0AAP0IQT6"/>
<comment type="caution">
    <text evidence="1">The sequence shown here is derived from an EMBL/GenBank/DDBJ whole genome shotgun (WGS) entry which is preliminary data.</text>
</comment>
<organism evidence="1 2">
    <name type="scientific">Stephania cephalantha</name>
    <dbReference type="NCBI Taxonomy" id="152367"/>
    <lineage>
        <taxon>Eukaryota</taxon>
        <taxon>Viridiplantae</taxon>
        <taxon>Streptophyta</taxon>
        <taxon>Embryophyta</taxon>
        <taxon>Tracheophyta</taxon>
        <taxon>Spermatophyta</taxon>
        <taxon>Magnoliopsida</taxon>
        <taxon>Ranunculales</taxon>
        <taxon>Menispermaceae</taxon>
        <taxon>Menispermoideae</taxon>
        <taxon>Cissampelideae</taxon>
        <taxon>Stephania</taxon>
    </lineage>
</organism>
<accession>A0AAP0IQT6</accession>
<dbReference type="Proteomes" id="UP001419268">
    <property type="component" value="Unassembled WGS sequence"/>
</dbReference>
<sequence length="53" mass="5827">MGRRTTNMRLSETLSVFVDGFLMNCSNGAHCKSLIHLGDQSNVGLKLKCCLLL</sequence>
<dbReference type="EMBL" id="JBBNAG010000007">
    <property type="protein sequence ID" value="KAK9119071.1"/>
    <property type="molecule type" value="Genomic_DNA"/>
</dbReference>